<protein>
    <submittedName>
        <fullName evidence="1">Uncharacterized protein</fullName>
    </submittedName>
</protein>
<comment type="caution">
    <text evidence="1">The sequence shown here is derived from an EMBL/GenBank/DDBJ whole genome shotgun (WGS) entry which is preliminary data.</text>
</comment>
<evidence type="ECO:0000313" key="1">
    <source>
        <dbReference type="EMBL" id="GFA44844.1"/>
    </source>
</evidence>
<reference evidence="1" key="1">
    <citation type="journal article" date="2019" name="Sci. Rep.">
        <title>Draft genome of Tanacetum cinerariifolium, the natural source of mosquito coil.</title>
        <authorList>
            <person name="Yamashiro T."/>
            <person name="Shiraishi A."/>
            <person name="Satake H."/>
            <person name="Nakayama K."/>
        </authorList>
    </citation>
    <scope>NUCLEOTIDE SEQUENCE</scope>
</reference>
<proteinExistence type="predicted"/>
<dbReference type="EMBL" id="BKCJ010425862">
    <property type="protein sequence ID" value="GFA44844.1"/>
    <property type="molecule type" value="Genomic_DNA"/>
</dbReference>
<feature type="non-terminal residue" evidence="1">
    <location>
        <position position="99"/>
    </location>
</feature>
<gene>
    <name evidence="1" type="ORF">Tci_616816</name>
</gene>
<sequence length="99" mass="10777">MDGVFEGNRLLMRSDLTLSIAYALSGPAAVTCFSAAGNERSFLFFQFEYSVYEVCDLCLSTTVLLAKPAALGQLATNYRKSVQLTKSSERAGVRIWAPA</sequence>
<accession>A0A699JL98</accession>
<dbReference type="AlphaFoldDB" id="A0A699JL98"/>
<organism evidence="1">
    <name type="scientific">Tanacetum cinerariifolium</name>
    <name type="common">Dalmatian daisy</name>
    <name type="synonym">Chrysanthemum cinerariifolium</name>
    <dbReference type="NCBI Taxonomy" id="118510"/>
    <lineage>
        <taxon>Eukaryota</taxon>
        <taxon>Viridiplantae</taxon>
        <taxon>Streptophyta</taxon>
        <taxon>Embryophyta</taxon>
        <taxon>Tracheophyta</taxon>
        <taxon>Spermatophyta</taxon>
        <taxon>Magnoliopsida</taxon>
        <taxon>eudicotyledons</taxon>
        <taxon>Gunneridae</taxon>
        <taxon>Pentapetalae</taxon>
        <taxon>asterids</taxon>
        <taxon>campanulids</taxon>
        <taxon>Asterales</taxon>
        <taxon>Asteraceae</taxon>
        <taxon>Asteroideae</taxon>
        <taxon>Anthemideae</taxon>
        <taxon>Anthemidinae</taxon>
        <taxon>Tanacetum</taxon>
    </lineage>
</organism>
<name>A0A699JL98_TANCI</name>